<dbReference type="InterPro" id="IPR036691">
    <property type="entry name" value="Endo/exonu/phosph_ase_sf"/>
</dbReference>
<comment type="caution">
    <text evidence="2">The sequence shown here is derived from an EMBL/GenBank/DDBJ whole genome shotgun (WGS) entry which is preliminary data.</text>
</comment>
<dbReference type="CDD" id="cd09272">
    <property type="entry name" value="RNase_HI_RT_Ty1"/>
    <property type="match status" value="1"/>
</dbReference>
<dbReference type="PANTHER" id="PTHR11439:SF483">
    <property type="entry name" value="PEPTIDE SYNTHASE GLIP-LIKE, PUTATIVE (AFU_ORTHOLOGUE AFUA_3G12920)-RELATED"/>
    <property type="match status" value="1"/>
</dbReference>
<dbReference type="Gene3D" id="3.60.10.10">
    <property type="entry name" value="Endonuclease/exonuclease/phosphatase"/>
    <property type="match status" value="1"/>
</dbReference>
<feature type="compositionally biased region" description="Polar residues" evidence="1">
    <location>
        <begin position="37"/>
        <end position="51"/>
    </location>
</feature>
<feature type="compositionally biased region" description="Basic and acidic residues" evidence="1">
    <location>
        <begin position="472"/>
        <end position="489"/>
    </location>
</feature>
<feature type="region of interest" description="Disordered" evidence="1">
    <location>
        <begin position="432"/>
        <end position="537"/>
    </location>
</feature>
<feature type="region of interest" description="Disordered" evidence="1">
    <location>
        <begin position="37"/>
        <end position="67"/>
    </location>
</feature>
<dbReference type="EMBL" id="JBJQOH010000001">
    <property type="protein sequence ID" value="KAL3699495.1"/>
    <property type="molecule type" value="Genomic_DNA"/>
</dbReference>
<dbReference type="PANTHER" id="PTHR11439">
    <property type="entry name" value="GAG-POL-RELATED RETROTRANSPOSON"/>
    <property type="match status" value="1"/>
</dbReference>
<feature type="compositionally biased region" description="Basic and acidic residues" evidence="1">
    <location>
        <begin position="575"/>
        <end position="590"/>
    </location>
</feature>
<feature type="compositionally biased region" description="Polar residues" evidence="1">
    <location>
        <begin position="591"/>
        <end position="600"/>
    </location>
</feature>
<feature type="region of interest" description="Disordered" evidence="1">
    <location>
        <begin position="267"/>
        <end position="302"/>
    </location>
</feature>
<feature type="compositionally biased region" description="Acidic residues" evidence="1">
    <location>
        <begin position="438"/>
        <end position="471"/>
    </location>
</feature>
<dbReference type="Proteomes" id="UP001633002">
    <property type="component" value="Unassembled WGS sequence"/>
</dbReference>
<keyword evidence="3" id="KW-1185">Reference proteome</keyword>
<sequence>MGLYGEPLANVIMESREPFVLPMMNYERMELSTAPSAHSSSCTLDRSNRQPQPEADPNTKLQASDNSDDMELVPYQEAVGSIMFAFLGSRPDIAYALSIVAKYCSNPCRAHWEAVKRILRYLKGTSDYRLCFRPDGKTNIIHGFCNADYAADPDTRRSRSGYIFILNGSPIAWLSQQQGCVATLTTEAEYVAACTASKQAVWLRRLITGIGFSQPEATELNIDNNGAIRLVKNLEFHKRTKHIEVQFHYVRERFEAVQISEIPIQSRQAPRANSGQASGSIGTTAKNAWSSPLQSTTSVKRRENRTGSLLKLYLENLDPDWGKYLSADRVLQVFRSIKQHELPGDRKNVAYIQPDPFWLKIRIDQLEKGGLILHMMDITPTRAQVIEWAKIVFLSPWSHDFNPTKLYANVLPVWLDLPRVHPLIEQYDRRAARSFTEESSEGESQDTSDAENEDSASDEEMQEQADLEGDQGEEHQSSEDPPLDDHDLDSQGLPSLSDLQKDLHEKDNQSSAISQPLSSQRRQRKEEDRNTMLSFENEAFSPGPLIIEKRRVVDGEDSAGFRRQSLHPAGSQAKLFEEKESSHPSTETEKLTQGSETQATGGTKVLVKKVKMIKTWTSKLDFRSTILALQELKVSGWKLERRMQSILPNGKYVVDFSRKGKGRVGLLLHPSFNVLEEGVSGRGFGAWVKIQVGEKEFGLVVLHAPNKRRHRIRAWQWVEEITRNGNWVVLGDLNQVDRRCDTVGPSPFIHGSEDRIWRNLIQRKDMADCFDEAIIQRGPDSLDRR</sequence>
<feature type="compositionally biased region" description="Polar residues" evidence="1">
    <location>
        <begin position="267"/>
        <end position="298"/>
    </location>
</feature>
<dbReference type="AlphaFoldDB" id="A0ABD3I726"/>
<proteinExistence type="predicted"/>
<accession>A0ABD3I726</accession>
<name>A0ABD3I726_9MARC</name>
<dbReference type="SUPFAM" id="SSF56219">
    <property type="entry name" value="DNase I-like"/>
    <property type="match status" value="1"/>
</dbReference>
<evidence type="ECO:0000313" key="3">
    <source>
        <dbReference type="Proteomes" id="UP001633002"/>
    </source>
</evidence>
<gene>
    <name evidence="2" type="ORF">R1sor_017517</name>
</gene>
<evidence type="ECO:0000313" key="2">
    <source>
        <dbReference type="EMBL" id="KAL3699495.1"/>
    </source>
</evidence>
<protein>
    <submittedName>
        <fullName evidence="2">Uncharacterized protein</fullName>
    </submittedName>
</protein>
<feature type="region of interest" description="Disordered" evidence="1">
    <location>
        <begin position="561"/>
        <end position="600"/>
    </location>
</feature>
<feature type="compositionally biased region" description="Polar residues" evidence="1">
    <location>
        <begin position="509"/>
        <end position="520"/>
    </location>
</feature>
<evidence type="ECO:0000256" key="1">
    <source>
        <dbReference type="SAM" id="MobiDB-lite"/>
    </source>
</evidence>
<feature type="compositionally biased region" description="Basic and acidic residues" evidence="1">
    <location>
        <begin position="499"/>
        <end position="508"/>
    </location>
</feature>
<organism evidence="2 3">
    <name type="scientific">Riccia sorocarpa</name>
    <dbReference type="NCBI Taxonomy" id="122646"/>
    <lineage>
        <taxon>Eukaryota</taxon>
        <taxon>Viridiplantae</taxon>
        <taxon>Streptophyta</taxon>
        <taxon>Embryophyta</taxon>
        <taxon>Marchantiophyta</taxon>
        <taxon>Marchantiopsida</taxon>
        <taxon>Marchantiidae</taxon>
        <taxon>Marchantiales</taxon>
        <taxon>Ricciaceae</taxon>
        <taxon>Riccia</taxon>
    </lineage>
</organism>
<reference evidence="2 3" key="1">
    <citation type="submission" date="2024-09" db="EMBL/GenBank/DDBJ databases">
        <title>Chromosome-scale assembly of Riccia sorocarpa.</title>
        <authorList>
            <person name="Paukszto L."/>
        </authorList>
    </citation>
    <scope>NUCLEOTIDE SEQUENCE [LARGE SCALE GENOMIC DNA]</scope>
    <source>
        <strain evidence="2">LP-2024</strain>
        <tissue evidence="2">Aerial parts of the thallus</tissue>
    </source>
</reference>